<dbReference type="InterPro" id="IPR017907">
    <property type="entry name" value="Znf_RING_CS"/>
</dbReference>
<dbReference type="EC" id="2.3.2.27" evidence="5 20"/>
<comment type="subcellular location">
    <subcellularLocation>
        <location evidence="2 20">Nucleus</location>
    </subcellularLocation>
</comment>
<dbReference type="PROSITE" id="PS51908">
    <property type="entry name" value="ZF_UBZ4"/>
    <property type="match status" value="1"/>
</dbReference>
<reference evidence="25 26" key="1">
    <citation type="journal article" date="2016" name="Genome Biol. Evol.">
        <title>Divergent and convergent evolution of fungal pathogenicity.</title>
        <authorList>
            <person name="Shang Y."/>
            <person name="Xiao G."/>
            <person name="Zheng P."/>
            <person name="Cen K."/>
            <person name="Zhan S."/>
            <person name="Wang C."/>
        </authorList>
    </citation>
    <scope>NUCLEOTIDE SEQUENCE [LARGE SCALE GENOMIC DNA]</scope>
    <source>
        <strain evidence="25 26">ARSEF 7405</strain>
    </source>
</reference>
<keyword evidence="26" id="KW-1185">Reference proteome</keyword>
<dbReference type="PROSITE" id="PS50089">
    <property type="entry name" value="ZF_RING_2"/>
    <property type="match status" value="1"/>
</dbReference>
<dbReference type="SMART" id="SM00184">
    <property type="entry name" value="RING"/>
    <property type="match status" value="1"/>
</dbReference>
<dbReference type="InterPro" id="IPR013083">
    <property type="entry name" value="Znf_RING/FYVE/PHD"/>
</dbReference>
<dbReference type="GO" id="GO:0008270">
    <property type="term" value="F:zinc ion binding"/>
    <property type="evidence" value="ECO:0007669"/>
    <property type="project" value="UniProtKB-KW"/>
</dbReference>
<dbReference type="InterPro" id="IPR001841">
    <property type="entry name" value="Znf_RING"/>
</dbReference>
<feature type="compositionally biased region" description="Low complexity" evidence="21">
    <location>
        <begin position="328"/>
        <end position="337"/>
    </location>
</feature>
<feature type="compositionally biased region" description="Polar residues" evidence="21">
    <location>
        <begin position="453"/>
        <end position="465"/>
    </location>
</feature>
<evidence type="ECO:0000256" key="7">
    <source>
        <dbReference type="ARBA" id="ARBA00022679"/>
    </source>
</evidence>
<comment type="pathway">
    <text evidence="3 20">Protein modification; protein ubiquitination.</text>
</comment>
<keyword evidence="10 18" id="KW-0863">Zinc-finger</keyword>
<feature type="compositionally biased region" description="Polar residues" evidence="21">
    <location>
        <begin position="227"/>
        <end position="236"/>
    </location>
</feature>
<evidence type="ECO:0000256" key="15">
    <source>
        <dbReference type="ARBA" id="ARBA00023242"/>
    </source>
</evidence>
<feature type="region of interest" description="Disordered" evidence="21">
    <location>
        <begin position="115"/>
        <end position="141"/>
    </location>
</feature>
<evidence type="ECO:0000256" key="14">
    <source>
        <dbReference type="ARBA" id="ARBA00023204"/>
    </source>
</evidence>
<protein>
    <recommendedName>
        <fullName evidence="6 20">Postreplication repair E3 ubiquitin-protein ligase RAD18</fullName>
        <ecNumber evidence="5 20">2.3.2.27</ecNumber>
    </recommendedName>
    <alternativeName>
        <fullName evidence="20">RING-type E3 ubiquitin transferase RAD18</fullName>
    </alternativeName>
</protein>
<dbReference type="InterPro" id="IPR039577">
    <property type="entry name" value="Rad18"/>
</dbReference>
<dbReference type="GO" id="GO:0003697">
    <property type="term" value="F:single-stranded DNA binding"/>
    <property type="evidence" value="ECO:0007669"/>
    <property type="project" value="UniProtKB-UniRule"/>
</dbReference>
<accession>A0A167WMY5</accession>
<evidence type="ECO:0000256" key="10">
    <source>
        <dbReference type="ARBA" id="ARBA00022771"/>
    </source>
</evidence>
<evidence type="ECO:0000313" key="26">
    <source>
        <dbReference type="Proteomes" id="UP000242877"/>
    </source>
</evidence>
<dbReference type="PANTHER" id="PTHR14134:SF2">
    <property type="entry name" value="E3 UBIQUITIN-PROTEIN LIGASE RAD18"/>
    <property type="match status" value="1"/>
</dbReference>
<evidence type="ECO:0000259" key="24">
    <source>
        <dbReference type="PROSITE" id="PS51908"/>
    </source>
</evidence>
<keyword evidence="14 19" id="KW-0234">DNA repair</keyword>
<evidence type="ECO:0000256" key="17">
    <source>
        <dbReference type="ARBA" id="ARBA00066140"/>
    </source>
</evidence>
<dbReference type="FunFam" id="3.30.40.10:FF:000172">
    <property type="entry name" value="E3 ubiquitin-protein ligase RAD18"/>
    <property type="match status" value="1"/>
</dbReference>
<organism evidence="25 26">
    <name type="scientific">Ascosphaera apis ARSEF 7405</name>
    <dbReference type="NCBI Taxonomy" id="392613"/>
    <lineage>
        <taxon>Eukaryota</taxon>
        <taxon>Fungi</taxon>
        <taxon>Dikarya</taxon>
        <taxon>Ascomycota</taxon>
        <taxon>Pezizomycotina</taxon>
        <taxon>Eurotiomycetes</taxon>
        <taxon>Eurotiomycetidae</taxon>
        <taxon>Onygenales</taxon>
        <taxon>Ascosphaeraceae</taxon>
        <taxon>Ascosphaera</taxon>
    </lineage>
</organism>
<evidence type="ECO:0000256" key="21">
    <source>
        <dbReference type="SAM" id="MobiDB-lite"/>
    </source>
</evidence>
<dbReference type="GO" id="GO:0006513">
    <property type="term" value="P:protein monoubiquitination"/>
    <property type="evidence" value="ECO:0007669"/>
    <property type="project" value="InterPro"/>
</dbReference>
<name>A0A167WMY5_9EURO</name>
<gene>
    <name evidence="25" type="ORF">AAP_04547</name>
</gene>
<dbReference type="PANTHER" id="PTHR14134">
    <property type="entry name" value="E3 UBIQUITIN-PROTEIN LIGASE RAD18"/>
    <property type="match status" value="1"/>
</dbReference>
<evidence type="ECO:0000256" key="5">
    <source>
        <dbReference type="ARBA" id="ARBA00012483"/>
    </source>
</evidence>
<evidence type="ECO:0000256" key="6">
    <source>
        <dbReference type="ARBA" id="ARBA00015551"/>
    </source>
</evidence>
<dbReference type="GO" id="GO:0006301">
    <property type="term" value="P:DNA damage tolerance"/>
    <property type="evidence" value="ECO:0007669"/>
    <property type="project" value="InterPro"/>
</dbReference>
<evidence type="ECO:0000256" key="11">
    <source>
        <dbReference type="ARBA" id="ARBA00022786"/>
    </source>
</evidence>
<keyword evidence="13 20" id="KW-0238">DNA-binding</keyword>
<feature type="compositionally biased region" description="Polar residues" evidence="21">
    <location>
        <begin position="544"/>
        <end position="556"/>
    </location>
</feature>
<comment type="caution">
    <text evidence="25">The sequence shown here is derived from an EMBL/GenBank/DDBJ whole genome shotgun (WGS) entry which is preliminary data.</text>
</comment>
<comment type="function">
    <text evidence="16 20">E3 RING-finger protein, member of the UBC2/RAD6 epistasis group. Associates to the E2 ubiquitin conjugating enzyme UBC2/RAD6 to form the UBC2-RAD18 ubiquitin ligase complex involved in postreplicative repair (PRR) of damaged DNA.</text>
</comment>
<dbReference type="NCBIfam" id="TIGR00599">
    <property type="entry name" value="rad18"/>
    <property type="match status" value="1"/>
</dbReference>
<evidence type="ECO:0000256" key="19">
    <source>
        <dbReference type="PROSITE-ProRule" id="PRU01256"/>
    </source>
</evidence>
<feature type="domain" description="UBZ4-type" evidence="24">
    <location>
        <begin position="200"/>
        <end position="227"/>
    </location>
</feature>
<dbReference type="InterPro" id="IPR004580">
    <property type="entry name" value="Rad18_fungi"/>
</dbReference>
<dbReference type="PROSITE" id="PS50800">
    <property type="entry name" value="SAP"/>
    <property type="match status" value="1"/>
</dbReference>
<evidence type="ECO:0000256" key="4">
    <source>
        <dbReference type="ARBA" id="ARBA00009506"/>
    </source>
</evidence>
<evidence type="ECO:0000256" key="20">
    <source>
        <dbReference type="RuleBase" id="RU368093"/>
    </source>
</evidence>
<comment type="subunit">
    <text evidence="17 20">Interacts with E2 UBC2, forming a complex with ubiquitin ligase activity.</text>
</comment>
<dbReference type="AlphaFoldDB" id="A0A167WMY5"/>
<evidence type="ECO:0000256" key="12">
    <source>
        <dbReference type="ARBA" id="ARBA00022833"/>
    </source>
</evidence>
<evidence type="ECO:0000256" key="2">
    <source>
        <dbReference type="ARBA" id="ARBA00004123"/>
    </source>
</evidence>
<proteinExistence type="inferred from homology"/>
<dbReference type="Proteomes" id="UP000242877">
    <property type="component" value="Unassembled WGS sequence"/>
</dbReference>
<feature type="compositionally biased region" description="Pro residues" evidence="21">
    <location>
        <begin position="435"/>
        <end position="446"/>
    </location>
</feature>
<dbReference type="Pfam" id="PF13923">
    <property type="entry name" value="zf-C3HC4_2"/>
    <property type="match status" value="1"/>
</dbReference>
<dbReference type="SMART" id="SM00513">
    <property type="entry name" value="SAP"/>
    <property type="match status" value="1"/>
</dbReference>
<dbReference type="UniPathway" id="UPA00143"/>
<keyword evidence="15 20" id="KW-0539">Nucleus</keyword>
<dbReference type="GO" id="GO:0097505">
    <property type="term" value="C:Rad6-Rad18 complex"/>
    <property type="evidence" value="ECO:0007669"/>
    <property type="project" value="TreeGrafter"/>
</dbReference>
<evidence type="ECO:0000256" key="3">
    <source>
        <dbReference type="ARBA" id="ARBA00004906"/>
    </source>
</evidence>
<evidence type="ECO:0000256" key="9">
    <source>
        <dbReference type="ARBA" id="ARBA00022763"/>
    </source>
</evidence>
<evidence type="ECO:0000256" key="18">
    <source>
        <dbReference type="PROSITE-ProRule" id="PRU00175"/>
    </source>
</evidence>
<keyword evidence="11 20" id="KW-0833">Ubl conjugation pathway</keyword>
<evidence type="ECO:0000256" key="13">
    <source>
        <dbReference type="ARBA" id="ARBA00023125"/>
    </source>
</evidence>
<sequence>MADPAFDIPDTTDWLPTPLSKLSALEAALRCQVCKDFFTNPVITSCSHTFCSLCIRRCLSAEGKCPACRASDQPTRLRCNWAMQEAVDGWVQARKDVLDAAREVGKPKVERVQDGLSPGIKRALEDEKPDEPVADIPDGKKRLRSSTRARSVTYAYEETSTQLETSLSKDETYIPDDVEEVSSISASNLPPPVTEPDDGLVSCPICTRRMKPTLVFSHLDRCPGPPSQNQSSTTLPSPKRTPFAFQSTTRPSPSSLERLPSLNYTLMNDRELRRKLSALGISSTGPRQLLQRRHTEWINLWNANCDSRHPKTKRELLQELDLWERTQGASSSSSTNGYGNGNGVNGKVDVARKDFDKENWGRGHQDTFRDLIEQARRGRNQKKEEEQTAQEADKVEVVDPMSLDATPAPQTPRKNQNTASEPIEVDTPRASETHQPPPSIPTPIPNPQARFANPSQNDGLPTTAGTAAYRPPYQQQPTTLPTPMSFAQSVDPIESSSPQQPLDQTQPSSSSDHQTLPGNPSYGDVAIPGAVRHQDEQQQEQTQNGVPTITPITFAQSVDPIEPDAPDFSEGNVQPQDDGTVDRVPDTPPVAENSGEGEGDAAAQGKEKGSSAGHGARGPVNKRRSRRRSARRT</sequence>
<feature type="region of interest" description="Disordered" evidence="21">
    <location>
        <begin position="327"/>
        <end position="346"/>
    </location>
</feature>
<evidence type="ECO:0000259" key="22">
    <source>
        <dbReference type="PROSITE" id="PS50089"/>
    </source>
</evidence>
<dbReference type="Gene3D" id="3.30.40.10">
    <property type="entry name" value="Zinc/RING finger domain, C3HC4 (zinc finger)"/>
    <property type="match status" value="1"/>
</dbReference>
<dbReference type="GO" id="GO:0006281">
    <property type="term" value="P:DNA repair"/>
    <property type="evidence" value="ECO:0007669"/>
    <property type="project" value="UniProtKB-KW"/>
</dbReference>
<feature type="compositionally biased region" description="Low complexity" evidence="21">
    <location>
        <begin position="250"/>
        <end position="259"/>
    </location>
</feature>
<dbReference type="GO" id="GO:0005634">
    <property type="term" value="C:nucleus"/>
    <property type="evidence" value="ECO:0007669"/>
    <property type="project" value="UniProtKB-SubCell"/>
</dbReference>
<dbReference type="OrthoDB" id="9049620at2759"/>
<dbReference type="GO" id="GO:0061630">
    <property type="term" value="F:ubiquitin protein ligase activity"/>
    <property type="evidence" value="ECO:0007669"/>
    <property type="project" value="UniProtKB-UniRule"/>
</dbReference>
<feature type="compositionally biased region" description="Low complexity" evidence="21">
    <location>
        <begin position="471"/>
        <end position="483"/>
    </location>
</feature>
<dbReference type="SUPFAM" id="SSF57850">
    <property type="entry name" value="RING/U-box"/>
    <property type="match status" value="1"/>
</dbReference>
<dbReference type="VEuPathDB" id="FungiDB:AAP_04547"/>
<evidence type="ECO:0000259" key="23">
    <source>
        <dbReference type="PROSITE" id="PS50800"/>
    </source>
</evidence>
<evidence type="ECO:0000256" key="16">
    <source>
        <dbReference type="ARBA" id="ARBA00054102"/>
    </source>
</evidence>
<feature type="compositionally biased region" description="Polar residues" evidence="21">
    <location>
        <begin position="494"/>
        <end position="518"/>
    </location>
</feature>
<keyword evidence="9 19" id="KW-0227">DNA damage</keyword>
<dbReference type="SMART" id="SM00734">
    <property type="entry name" value="ZnF_Rad18"/>
    <property type="match status" value="1"/>
</dbReference>
<evidence type="ECO:0000256" key="1">
    <source>
        <dbReference type="ARBA" id="ARBA00000900"/>
    </source>
</evidence>
<feature type="domain" description="RING-type" evidence="22">
    <location>
        <begin position="31"/>
        <end position="69"/>
    </location>
</feature>
<dbReference type="Pfam" id="PF02037">
    <property type="entry name" value="SAP"/>
    <property type="match status" value="1"/>
</dbReference>
<comment type="catalytic activity">
    <reaction evidence="1 20">
        <text>S-ubiquitinyl-[E2 ubiquitin-conjugating enzyme]-L-cysteine + [acceptor protein]-L-lysine = [E2 ubiquitin-conjugating enzyme]-L-cysteine + N(6)-ubiquitinyl-[acceptor protein]-L-lysine.</text>
        <dbReference type="EC" id="2.3.2.27"/>
    </reaction>
</comment>
<dbReference type="InterPro" id="IPR003034">
    <property type="entry name" value="SAP_dom"/>
</dbReference>
<dbReference type="EMBL" id="AZGZ01000022">
    <property type="protein sequence ID" value="KZZ89062.1"/>
    <property type="molecule type" value="Genomic_DNA"/>
</dbReference>
<keyword evidence="12 20" id="KW-0862">Zinc</keyword>
<dbReference type="InterPro" id="IPR006642">
    <property type="entry name" value="Rad18_UBZ4"/>
</dbReference>
<feature type="compositionally biased region" description="Basic residues" evidence="21">
    <location>
        <begin position="620"/>
        <end position="633"/>
    </location>
</feature>
<evidence type="ECO:0000256" key="8">
    <source>
        <dbReference type="ARBA" id="ARBA00022723"/>
    </source>
</evidence>
<keyword evidence="8 20" id="KW-0479">Metal-binding</keyword>
<feature type="region of interest" description="Disordered" evidence="21">
    <location>
        <begin position="377"/>
        <end position="633"/>
    </location>
</feature>
<feature type="compositionally biased region" description="Basic and acidic residues" evidence="21">
    <location>
        <begin position="377"/>
        <end position="397"/>
    </location>
</feature>
<dbReference type="PROSITE" id="PS00518">
    <property type="entry name" value="ZF_RING_1"/>
    <property type="match status" value="1"/>
</dbReference>
<keyword evidence="7 20" id="KW-0808">Transferase</keyword>
<evidence type="ECO:0000313" key="25">
    <source>
        <dbReference type="EMBL" id="KZZ89062.1"/>
    </source>
</evidence>
<feature type="region of interest" description="Disordered" evidence="21">
    <location>
        <begin position="222"/>
        <end position="259"/>
    </location>
</feature>
<comment type="similarity">
    <text evidence="4 20">Belongs to the RAD18 family.</text>
</comment>
<feature type="domain" description="SAP" evidence="23">
    <location>
        <begin position="264"/>
        <end position="298"/>
    </location>
</feature>